<evidence type="ECO:0000313" key="3">
    <source>
        <dbReference type="EMBL" id="KAB4122063.1"/>
    </source>
</evidence>
<evidence type="ECO:0000313" key="4">
    <source>
        <dbReference type="EMBL" id="RGZ51040.1"/>
    </source>
</evidence>
<dbReference type="Proteomes" id="UP000283684">
    <property type="component" value="Unassembled WGS sequence"/>
</dbReference>
<feature type="coiled-coil region" evidence="1">
    <location>
        <begin position="86"/>
        <end position="113"/>
    </location>
</feature>
<dbReference type="RefSeq" id="WP_117958721.1">
    <property type="nucleotide sequence ID" value="NZ_JANUPE010000005.1"/>
</dbReference>
<evidence type="ECO:0000256" key="1">
    <source>
        <dbReference type="SAM" id="Coils"/>
    </source>
</evidence>
<gene>
    <name evidence="4" type="ORF">DW988_04410</name>
    <name evidence="2" type="ORF">GAQ70_16045</name>
    <name evidence="3" type="ORF">GAQ75_17805</name>
</gene>
<dbReference type="Proteomes" id="UP000441711">
    <property type="component" value="Unassembled WGS sequence"/>
</dbReference>
<comment type="caution">
    <text evidence="4">The sequence shown here is derived from an EMBL/GenBank/DDBJ whole genome shotgun (WGS) entry which is preliminary data.</text>
</comment>
<evidence type="ECO:0000313" key="7">
    <source>
        <dbReference type="Proteomes" id="UP000441711"/>
    </source>
</evidence>
<reference evidence="6 7" key="2">
    <citation type="journal article" date="2019" name="Nat. Med.">
        <title>A library of human gut bacterial isolates paired with longitudinal multiomics data enables mechanistic microbiome research.</title>
        <authorList>
            <person name="Poyet M."/>
            <person name="Groussin M."/>
            <person name="Gibbons S.M."/>
            <person name="Avila-Pacheco J."/>
            <person name="Jiang X."/>
            <person name="Kearney S.M."/>
            <person name="Perrotta A.R."/>
            <person name="Berdy B."/>
            <person name="Zhao S."/>
            <person name="Lieberman T.D."/>
            <person name="Swanson P.K."/>
            <person name="Smith M."/>
            <person name="Roesemann S."/>
            <person name="Alexander J.E."/>
            <person name="Rich S.A."/>
            <person name="Livny J."/>
            <person name="Vlamakis H."/>
            <person name="Clish C."/>
            <person name="Bullock K."/>
            <person name="Deik A."/>
            <person name="Scott J."/>
            <person name="Pierce K.A."/>
            <person name="Xavier R.J."/>
            <person name="Alm E.J."/>
        </authorList>
    </citation>
    <scope>NUCLEOTIDE SEQUENCE [LARGE SCALE GENOMIC DNA]</scope>
    <source>
        <strain evidence="2 7">BIOML-A36</strain>
        <strain evidence="3 6">BIOML-A37</strain>
    </source>
</reference>
<organism evidence="4 5">
    <name type="scientific">Bacteroides uniformis</name>
    <dbReference type="NCBI Taxonomy" id="820"/>
    <lineage>
        <taxon>Bacteria</taxon>
        <taxon>Pseudomonadati</taxon>
        <taxon>Bacteroidota</taxon>
        <taxon>Bacteroidia</taxon>
        <taxon>Bacteroidales</taxon>
        <taxon>Bacteroidaceae</taxon>
        <taxon>Bacteroides</taxon>
    </lineage>
</organism>
<keyword evidence="1" id="KW-0175">Coiled coil</keyword>
<sequence length="149" mass="17355">MEQNKKEVVFDGKDLIFDVDGIEIRNGKLPDSFSIKERYEISAESLTKLVVALGEGNALTEFNEVRGSYGVFKAERTIYPLKDDYVKKLAEEITRLENKANSLQEKVYAERRKASDEGYKRHLLENLIKEHNKRSWWGRAEKIELKTEE</sequence>
<accession>A0A413NR62</accession>
<dbReference type="EMBL" id="WCUP01000011">
    <property type="protein sequence ID" value="KAB4108200.1"/>
    <property type="molecule type" value="Genomic_DNA"/>
</dbReference>
<reference evidence="4 5" key="1">
    <citation type="submission" date="2018-08" db="EMBL/GenBank/DDBJ databases">
        <title>A genome reference for cultivated species of the human gut microbiota.</title>
        <authorList>
            <person name="Zou Y."/>
            <person name="Xue W."/>
            <person name="Luo G."/>
        </authorList>
    </citation>
    <scope>NUCLEOTIDE SEQUENCE [LARGE SCALE GENOMIC DNA]</scope>
    <source>
        <strain evidence="4 5">AM50-4</strain>
    </source>
</reference>
<dbReference type="EMBL" id="WCUQ01000011">
    <property type="protein sequence ID" value="KAB4122063.1"/>
    <property type="molecule type" value="Genomic_DNA"/>
</dbReference>
<evidence type="ECO:0000313" key="6">
    <source>
        <dbReference type="Proteomes" id="UP000438773"/>
    </source>
</evidence>
<evidence type="ECO:0000313" key="2">
    <source>
        <dbReference type="EMBL" id="KAB4108200.1"/>
    </source>
</evidence>
<protein>
    <submittedName>
        <fullName evidence="4">Uncharacterized protein</fullName>
    </submittedName>
</protein>
<dbReference type="EMBL" id="QSEE01000002">
    <property type="protein sequence ID" value="RGZ51040.1"/>
    <property type="molecule type" value="Genomic_DNA"/>
</dbReference>
<proteinExistence type="predicted"/>
<dbReference type="Proteomes" id="UP000438773">
    <property type="component" value="Unassembled WGS sequence"/>
</dbReference>
<evidence type="ECO:0000313" key="5">
    <source>
        <dbReference type="Proteomes" id="UP000283684"/>
    </source>
</evidence>
<name>A0A413NR62_BACUN</name>
<dbReference type="AlphaFoldDB" id="A0A413NR62"/>